<name>A0A1M6DQW7_9FLAO</name>
<keyword evidence="3" id="KW-1185">Reference proteome</keyword>
<dbReference type="EMBL" id="FQZI01000002">
    <property type="protein sequence ID" value="SHI75612.1"/>
    <property type="molecule type" value="Genomic_DNA"/>
</dbReference>
<reference evidence="3" key="1">
    <citation type="submission" date="2016-11" db="EMBL/GenBank/DDBJ databases">
        <authorList>
            <person name="Varghese N."/>
            <person name="Submissions S."/>
        </authorList>
    </citation>
    <scope>NUCLEOTIDE SEQUENCE [LARGE SCALE GENOMIC DNA]</scope>
    <source>
        <strain evidence="3">DSM 18829</strain>
    </source>
</reference>
<dbReference type="Proteomes" id="UP000184488">
    <property type="component" value="Unassembled WGS sequence"/>
</dbReference>
<proteinExistence type="predicted"/>
<dbReference type="PANTHER" id="PTHR41339:SF1">
    <property type="entry name" value="SECRETED PROTEIN"/>
    <property type="match status" value="1"/>
</dbReference>
<evidence type="ECO:0000313" key="3">
    <source>
        <dbReference type="Proteomes" id="UP000184488"/>
    </source>
</evidence>
<keyword evidence="1" id="KW-0732">Signal</keyword>
<dbReference type="RefSeq" id="WP_073310184.1">
    <property type="nucleotide sequence ID" value="NZ_FQZI01000002.1"/>
</dbReference>
<feature type="chain" id="PRO_5012590287" evidence="1">
    <location>
        <begin position="19"/>
        <end position="413"/>
    </location>
</feature>
<sequence>MRKTLLLLLLTSVGVANAQKMPGIYGENNWFNGWTSFKPKTADYSPATQILTGVIKENTTLLKRNTYLLMGTVYVPSGVTLTIEPGTVIRGDSDSTGTLTVVKGGKIIAEGTVTDPIVFTSNKSASDRKAGDWGGVIIYGDAPLNRHGGLISSIYDSNPLYNVFGGNDDNSDSGILKYVRIEFAGKKIDSKTMLNGLTLGAVGKKTKVEFVQISFAKDDAIEVVGGNVDLSNIISYRNSDDDFDFSMGIQSTVNNSVVIRSPFISDNTRSRAFEIDSYDKVENFDPTKRKTVIKLNNVTIVNNDDNSVGLVKEAISLKSDSFLEMNKCVVSGFASFLALDDKYLEADNYKKITVKDCIIDSCVEAFTNEALFKNDQVNNWFLQPSMLNRVSKVGLTNFFKSNDEKKRPDFRLK</sequence>
<protein>
    <submittedName>
        <fullName evidence="2">Uncharacterized protein</fullName>
    </submittedName>
</protein>
<evidence type="ECO:0000313" key="2">
    <source>
        <dbReference type="EMBL" id="SHI75612.1"/>
    </source>
</evidence>
<feature type="signal peptide" evidence="1">
    <location>
        <begin position="1"/>
        <end position="18"/>
    </location>
</feature>
<gene>
    <name evidence="2" type="ORF">SAMN05444363_1587</name>
</gene>
<organism evidence="2 3">
    <name type="scientific">Flavobacterium terrae</name>
    <dbReference type="NCBI Taxonomy" id="415425"/>
    <lineage>
        <taxon>Bacteria</taxon>
        <taxon>Pseudomonadati</taxon>
        <taxon>Bacteroidota</taxon>
        <taxon>Flavobacteriia</taxon>
        <taxon>Flavobacteriales</taxon>
        <taxon>Flavobacteriaceae</taxon>
        <taxon>Flavobacterium</taxon>
    </lineage>
</organism>
<dbReference type="PANTHER" id="PTHR41339">
    <property type="entry name" value="LIPL48"/>
    <property type="match status" value="1"/>
</dbReference>
<dbReference type="SUPFAM" id="SSF51126">
    <property type="entry name" value="Pectin lyase-like"/>
    <property type="match status" value="1"/>
</dbReference>
<evidence type="ECO:0000256" key="1">
    <source>
        <dbReference type="SAM" id="SignalP"/>
    </source>
</evidence>
<dbReference type="AlphaFoldDB" id="A0A1M6DQW7"/>
<dbReference type="OrthoDB" id="1521716at2"/>
<accession>A0A1M6DQW7</accession>
<dbReference type="InterPro" id="IPR011050">
    <property type="entry name" value="Pectin_lyase_fold/virulence"/>
</dbReference>
<dbReference type="STRING" id="415425.SAMN05444363_1587"/>